<dbReference type="Proteomes" id="UP000283509">
    <property type="component" value="Unassembled WGS sequence"/>
</dbReference>
<reference evidence="2 3" key="2">
    <citation type="submission" date="2019-01" db="EMBL/GenBank/DDBJ databases">
        <title>The decoding of complex shrimp genome reveals the adaptation for benthos swimmer, frequently molting mechanism and breeding impact on genome.</title>
        <authorList>
            <person name="Sun Y."/>
            <person name="Gao Y."/>
            <person name="Yu Y."/>
        </authorList>
    </citation>
    <scope>NUCLEOTIDE SEQUENCE [LARGE SCALE GENOMIC DNA]</scope>
    <source>
        <tissue evidence="2">Muscle</tissue>
    </source>
</reference>
<feature type="region of interest" description="Disordered" evidence="1">
    <location>
        <begin position="452"/>
        <end position="496"/>
    </location>
</feature>
<dbReference type="EMBL" id="QCYY01002398">
    <property type="protein sequence ID" value="ROT70697.1"/>
    <property type="molecule type" value="Genomic_DNA"/>
</dbReference>
<organism evidence="2 3">
    <name type="scientific">Penaeus vannamei</name>
    <name type="common">Whiteleg shrimp</name>
    <name type="synonym">Litopenaeus vannamei</name>
    <dbReference type="NCBI Taxonomy" id="6689"/>
    <lineage>
        <taxon>Eukaryota</taxon>
        <taxon>Metazoa</taxon>
        <taxon>Ecdysozoa</taxon>
        <taxon>Arthropoda</taxon>
        <taxon>Crustacea</taxon>
        <taxon>Multicrustacea</taxon>
        <taxon>Malacostraca</taxon>
        <taxon>Eumalacostraca</taxon>
        <taxon>Eucarida</taxon>
        <taxon>Decapoda</taxon>
        <taxon>Dendrobranchiata</taxon>
        <taxon>Penaeoidea</taxon>
        <taxon>Penaeidae</taxon>
        <taxon>Penaeus</taxon>
    </lineage>
</organism>
<evidence type="ECO:0000313" key="2">
    <source>
        <dbReference type="EMBL" id="ROT70697.1"/>
    </source>
</evidence>
<feature type="compositionally biased region" description="Pro residues" evidence="1">
    <location>
        <begin position="482"/>
        <end position="494"/>
    </location>
</feature>
<keyword evidence="3" id="KW-1185">Reference proteome</keyword>
<reference evidence="2 3" key="1">
    <citation type="submission" date="2018-04" db="EMBL/GenBank/DDBJ databases">
        <authorList>
            <person name="Zhang X."/>
            <person name="Yuan J."/>
            <person name="Li F."/>
            <person name="Xiang J."/>
        </authorList>
    </citation>
    <scope>NUCLEOTIDE SEQUENCE [LARGE SCALE GENOMIC DNA]</scope>
    <source>
        <tissue evidence="2">Muscle</tissue>
    </source>
</reference>
<accession>A0A423T2H8</accession>
<feature type="region of interest" description="Disordered" evidence="1">
    <location>
        <begin position="399"/>
        <end position="422"/>
    </location>
</feature>
<name>A0A423T2H8_PENVA</name>
<protein>
    <submittedName>
        <fullName evidence="2">Uncharacterized protein</fullName>
    </submittedName>
</protein>
<feature type="compositionally biased region" description="Pro residues" evidence="1">
    <location>
        <begin position="1"/>
        <end position="16"/>
    </location>
</feature>
<dbReference type="AlphaFoldDB" id="A0A423T2H8"/>
<proteinExistence type="predicted"/>
<evidence type="ECO:0000256" key="1">
    <source>
        <dbReference type="SAM" id="MobiDB-lite"/>
    </source>
</evidence>
<gene>
    <name evidence="2" type="ORF">C7M84_011019</name>
</gene>
<evidence type="ECO:0000313" key="3">
    <source>
        <dbReference type="Proteomes" id="UP000283509"/>
    </source>
</evidence>
<feature type="region of interest" description="Disordered" evidence="1">
    <location>
        <begin position="1"/>
        <end position="21"/>
    </location>
</feature>
<comment type="caution">
    <text evidence="2">The sequence shown here is derived from an EMBL/GenBank/DDBJ whole genome shotgun (WGS) entry which is preliminary data.</text>
</comment>
<sequence>MNRTPGYPPPGHPPRISPWHTQVSSPASPSLFFFSSIVFLSHSCFSLPPLSSVSLPFPLLILFPTSALSHSLSLFHSFPSPPSLPLVSLSPSLSLSPLISLSPLSPSLPLISLSPLSPLSFSLPLIFALPLSLFYSSHSPPLSTLFLSFTLPLISLSPSPLPRALCFSPLTLVSHSSTSPIHFYKAKLFRNGRNLFFPLLFFSLSLSPFLSSLPLVSYQNSSPTFPRIGPREHGLRLSTLLPPSVLCPPRSLRLFYLSLSLRAVSALSRPLSLSLSPSLSSLLISSPVSLSPTLGCSGEPVGGPALSLFTESRIRPPPLPLSLPVPPLSLCPVPGRALSLSPLRRCGARACVVSSSCLRALSSLPSCVVSLSPSPVCSLFSCPSPLSLSRLHPLSLSPPPLSLPSPGEREGERESLPACQLASRSPSLHQTARFVSSGRPCDPPPLLRTVFFLPPPPSPSPVTPTLPNPPSISPLPHQLSPPARPSPSPSPIPSFPSFITSLRPPLPPPPSSPILLPIISLPPPPPLLPHLPPFSQVHPRRNRDFHAHSRLL</sequence>
<feature type="compositionally biased region" description="Pro residues" evidence="1">
    <location>
        <begin position="453"/>
        <end position="473"/>
    </location>
</feature>